<dbReference type="PANTHER" id="PTHR21490:SF2">
    <property type="entry name" value="ENKURIN DOMAIN-CONTAINING PROTEIN 1"/>
    <property type="match status" value="1"/>
</dbReference>
<evidence type="ECO:0000256" key="3">
    <source>
        <dbReference type="ARBA" id="ARBA00022490"/>
    </source>
</evidence>
<dbReference type="RefSeq" id="XP_005101585.1">
    <property type="nucleotide sequence ID" value="XM_005101528.3"/>
</dbReference>
<proteinExistence type="predicted"/>
<dbReference type="Pfam" id="PF13864">
    <property type="entry name" value="Enkurin"/>
    <property type="match status" value="1"/>
</dbReference>
<evidence type="ECO:0000256" key="2">
    <source>
        <dbReference type="ARBA" id="ARBA00004245"/>
    </source>
</evidence>
<name>A0ABM0JU74_APLCA</name>
<evidence type="ECO:0000259" key="7">
    <source>
        <dbReference type="PROSITE" id="PS51665"/>
    </source>
</evidence>
<accession>A0ABM0JU74</accession>
<evidence type="ECO:0000313" key="9">
    <source>
        <dbReference type="RefSeq" id="XP_005101585.1"/>
    </source>
</evidence>
<keyword evidence="8" id="KW-1185">Reference proteome</keyword>
<keyword evidence="4" id="KW-0206">Cytoskeleton</keyword>
<feature type="compositionally biased region" description="Basic and acidic residues" evidence="6">
    <location>
        <begin position="50"/>
        <end position="61"/>
    </location>
</feature>
<evidence type="ECO:0000256" key="5">
    <source>
        <dbReference type="ARBA" id="ARBA00023273"/>
    </source>
</evidence>
<keyword evidence="3" id="KW-0963">Cytoplasm</keyword>
<evidence type="ECO:0000313" key="10">
    <source>
        <dbReference type="RefSeq" id="XP_005101586.1"/>
    </source>
</evidence>
<protein>
    <submittedName>
        <fullName evidence="9 10">Enkurin domain-containing protein 1</fullName>
    </submittedName>
</protein>
<comment type="subcellular location">
    <subcellularLocation>
        <location evidence="1">Cell projection</location>
        <location evidence="1">Cilium</location>
    </subcellularLocation>
    <subcellularLocation>
        <location evidence="2">Cytoplasm</location>
        <location evidence="2">Cytoskeleton</location>
    </subcellularLocation>
</comment>
<sequence>MRNNFDTGKNQINENVRRMREIQRRCKQREAEKPEPVKVLWKSEKYANVESKIKQDVEKPATPRPSSANFLRAHSRAGPPVKLESRPCSPDISDKTTVPLATSAGSVKLMRNDFDFIKVNGVNAKRAAISRPPSATTMDDYKRRQEDLLQSHEYGEVPTYLRKRKTQWHEEERARVANTPDPAMPAGHRQLPESERNETLGLLKQKQGEVINQMQRLPIGADTVRVRQQRQALEAQLTEVEEAIKIFSRPKVFVRVDS</sequence>
<dbReference type="InterPro" id="IPR027012">
    <property type="entry name" value="Enkurin_dom"/>
</dbReference>
<dbReference type="InterPro" id="IPR052102">
    <property type="entry name" value="Enkurin_domain-protein"/>
</dbReference>
<organism evidence="8 9">
    <name type="scientific">Aplysia californica</name>
    <name type="common">California sea hare</name>
    <dbReference type="NCBI Taxonomy" id="6500"/>
    <lineage>
        <taxon>Eukaryota</taxon>
        <taxon>Metazoa</taxon>
        <taxon>Spiralia</taxon>
        <taxon>Lophotrochozoa</taxon>
        <taxon>Mollusca</taxon>
        <taxon>Gastropoda</taxon>
        <taxon>Heterobranchia</taxon>
        <taxon>Euthyneura</taxon>
        <taxon>Tectipleura</taxon>
        <taxon>Aplysiida</taxon>
        <taxon>Aplysioidea</taxon>
        <taxon>Aplysiidae</taxon>
        <taxon>Aplysia</taxon>
    </lineage>
</organism>
<dbReference type="GeneID" id="101846590"/>
<dbReference type="PROSITE" id="PS51665">
    <property type="entry name" value="ENKURIN"/>
    <property type="match status" value="1"/>
</dbReference>
<dbReference type="RefSeq" id="XP_005101586.1">
    <property type="nucleotide sequence ID" value="XM_005101529.3"/>
</dbReference>
<dbReference type="Proteomes" id="UP000694888">
    <property type="component" value="Unplaced"/>
</dbReference>
<feature type="region of interest" description="Disordered" evidence="6">
    <location>
        <begin position="50"/>
        <end position="90"/>
    </location>
</feature>
<evidence type="ECO:0000256" key="1">
    <source>
        <dbReference type="ARBA" id="ARBA00004138"/>
    </source>
</evidence>
<feature type="domain" description="Enkurin" evidence="7">
    <location>
        <begin position="163"/>
        <end position="255"/>
    </location>
</feature>
<evidence type="ECO:0000256" key="6">
    <source>
        <dbReference type="SAM" id="MobiDB-lite"/>
    </source>
</evidence>
<dbReference type="PANTHER" id="PTHR21490">
    <property type="entry name" value="ENKURIN-RELATED"/>
    <property type="match status" value="1"/>
</dbReference>
<reference evidence="9 10" key="1">
    <citation type="submission" date="2025-05" db="UniProtKB">
        <authorList>
            <consortium name="RefSeq"/>
        </authorList>
    </citation>
    <scope>IDENTIFICATION</scope>
</reference>
<evidence type="ECO:0000256" key="4">
    <source>
        <dbReference type="ARBA" id="ARBA00023212"/>
    </source>
</evidence>
<keyword evidence="5" id="KW-0966">Cell projection</keyword>
<evidence type="ECO:0000313" key="8">
    <source>
        <dbReference type="Proteomes" id="UP000694888"/>
    </source>
</evidence>
<gene>
    <name evidence="9 10" type="primary">LOC101846590</name>
</gene>